<dbReference type="InterPro" id="IPR027417">
    <property type="entry name" value="P-loop_NTPase"/>
</dbReference>
<reference evidence="2" key="1">
    <citation type="journal article" date="2014" name="Front. Microbiol.">
        <title>High frequency of phylogenetically diverse reductive dehalogenase-homologous genes in deep subseafloor sedimentary metagenomes.</title>
        <authorList>
            <person name="Kawai M."/>
            <person name="Futagami T."/>
            <person name="Toyoda A."/>
            <person name="Takaki Y."/>
            <person name="Nishi S."/>
            <person name="Hori S."/>
            <person name="Arai W."/>
            <person name="Tsubouchi T."/>
            <person name="Morono Y."/>
            <person name="Uchiyama I."/>
            <person name="Ito T."/>
            <person name="Fujiyama A."/>
            <person name="Inagaki F."/>
            <person name="Takami H."/>
        </authorList>
    </citation>
    <scope>NUCLEOTIDE SEQUENCE</scope>
    <source>
        <strain evidence="2">Expedition CK06-06</strain>
    </source>
</reference>
<dbReference type="PANTHER" id="PTHR30153">
    <property type="entry name" value="REPLICATIVE DNA HELICASE DNAB"/>
    <property type="match status" value="1"/>
</dbReference>
<dbReference type="SUPFAM" id="SSF52540">
    <property type="entry name" value="P-loop containing nucleoside triphosphate hydrolases"/>
    <property type="match status" value="1"/>
</dbReference>
<dbReference type="InterPro" id="IPR007694">
    <property type="entry name" value="DNA_helicase_DnaB-like_C"/>
</dbReference>
<dbReference type="Gene3D" id="3.40.50.300">
    <property type="entry name" value="P-loop containing nucleotide triphosphate hydrolases"/>
    <property type="match status" value="1"/>
</dbReference>
<dbReference type="EMBL" id="BARU01041292">
    <property type="protein sequence ID" value="GAH86874.1"/>
    <property type="molecule type" value="Genomic_DNA"/>
</dbReference>
<accession>X1K9F9</accession>
<dbReference type="Pfam" id="PF03796">
    <property type="entry name" value="DnaB_C"/>
    <property type="match status" value="1"/>
</dbReference>
<dbReference type="GO" id="GO:0003678">
    <property type="term" value="F:DNA helicase activity"/>
    <property type="evidence" value="ECO:0007669"/>
    <property type="project" value="InterPro"/>
</dbReference>
<dbReference type="GO" id="GO:0005829">
    <property type="term" value="C:cytosol"/>
    <property type="evidence" value="ECO:0007669"/>
    <property type="project" value="TreeGrafter"/>
</dbReference>
<comment type="caution">
    <text evidence="2">The sequence shown here is derived from an EMBL/GenBank/DDBJ whole genome shotgun (WGS) entry which is preliminary data.</text>
</comment>
<dbReference type="GO" id="GO:0006260">
    <property type="term" value="P:DNA replication"/>
    <property type="evidence" value="ECO:0007669"/>
    <property type="project" value="InterPro"/>
</dbReference>
<dbReference type="AlphaFoldDB" id="X1K9F9"/>
<dbReference type="PROSITE" id="PS51199">
    <property type="entry name" value="SF4_HELICASE"/>
    <property type="match status" value="1"/>
</dbReference>
<evidence type="ECO:0000259" key="1">
    <source>
        <dbReference type="PROSITE" id="PS51199"/>
    </source>
</evidence>
<feature type="non-terminal residue" evidence="2">
    <location>
        <position position="1"/>
    </location>
</feature>
<proteinExistence type="predicted"/>
<dbReference type="PANTHER" id="PTHR30153:SF2">
    <property type="entry name" value="REPLICATIVE DNA HELICASE"/>
    <property type="match status" value="1"/>
</dbReference>
<gene>
    <name evidence="2" type="ORF">S03H2_63695</name>
</gene>
<protein>
    <recommendedName>
        <fullName evidence="1">SF4 helicase domain-containing protein</fullName>
    </recommendedName>
</protein>
<evidence type="ECO:0000313" key="2">
    <source>
        <dbReference type="EMBL" id="GAH86874.1"/>
    </source>
</evidence>
<feature type="domain" description="SF4 helicase" evidence="1">
    <location>
        <begin position="67"/>
        <end position="223"/>
    </location>
</feature>
<name>X1K9F9_9ZZZZ</name>
<feature type="non-terminal residue" evidence="2">
    <location>
        <position position="223"/>
    </location>
</feature>
<sequence length="223" mass="25041">VRRDLISASSEINEQAFNQDSFDILLDAVEQRIFTISQQSRTQKFIPLKDELSPAYERLEQLHQGGKDGKLRGVPTGFDELDTLLLGLQKSDFIILGARPSFGKTSFVLDAARHAALEGKAVGVFSLEMSIEQIVDRLITSQSQVPLWRLRTGKIDDDTEFSLIQQALSKLSNIPLFIEDTPSPTVLHIRSLARKLQIEHGLDLLIIDYIQLILPRTQSDSMV</sequence>
<dbReference type="GO" id="GO:0005524">
    <property type="term" value="F:ATP binding"/>
    <property type="evidence" value="ECO:0007669"/>
    <property type="project" value="InterPro"/>
</dbReference>
<organism evidence="2">
    <name type="scientific">marine sediment metagenome</name>
    <dbReference type="NCBI Taxonomy" id="412755"/>
    <lineage>
        <taxon>unclassified sequences</taxon>
        <taxon>metagenomes</taxon>
        <taxon>ecological metagenomes</taxon>
    </lineage>
</organism>